<reference evidence="1" key="1">
    <citation type="submission" date="2014-11" db="EMBL/GenBank/DDBJ databases">
        <authorList>
            <person name="Amaro Gonzalez C."/>
        </authorList>
    </citation>
    <scope>NUCLEOTIDE SEQUENCE</scope>
</reference>
<evidence type="ECO:0000313" key="1">
    <source>
        <dbReference type="EMBL" id="JAH21993.1"/>
    </source>
</evidence>
<proteinExistence type="predicted"/>
<dbReference type="EMBL" id="GBXM01086584">
    <property type="protein sequence ID" value="JAH21993.1"/>
    <property type="molecule type" value="Transcribed_RNA"/>
</dbReference>
<sequence>MKVLWGCMEGCWKEGPGSSSSSYSSESSWLFCFFF</sequence>
<reference evidence="1" key="2">
    <citation type="journal article" date="2015" name="Fish Shellfish Immunol.">
        <title>Early steps in the European eel (Anguilla anguilla)-Vibrio vulnificus interaction in the gills: Role of the RtxA13 toxin.</title>
        <authorList>
            <person name="Callol A."/>
            <person name="Pajuelo D."/>
            <person name="Ebbesson L."/>
            <person name="Teles M."/>
            <person name="MacKenzie S."/>
            <person name="Amaro C."/>
        </authorList>
    </citation>
    <scope>NUCLEOTIDE SEQUENCE</scope>
</reference>
<accession>A0A0E9R0Y9</accession>
<protein>
    <submittedName>
        <fullName evidence="1">Uncharacterized protein</fullName>
    </submittedName>
</protein>
<dbReference type="AlphaFoldDB" id="A0A0E9R0Y9"/>
<organism evidence="1">
    <name type="scientific">Anguilla anguilla</name>
    <name type="common">European freshwater eel</name>
    <name type="synonym">Muraena anguilla</name>
    <dbReference type="NCBI Taxonomy" id="7936"/>
    <lineage>
        <taxon>Eukaryota</taxon>
        <taxon>Metazoa</taxon>
        <taxon>Chordata</taxon>
        <taxon>Craniata</taxon>
        <taxon>Vertebrata</taxon>
        <taxon>Euteleostomi</taxon>
        <taxon>Actinopterygii</taxon>
        <taxon>Neopterygii</taxon>
        <taxon>Teleostei</taxon>
        <taxon>Anguilliformes</taxon>
        <taxon>Anguillidae</taxon>
        <taxon>Anguilla</taxon>
    </lineage>
</organism>
<name>A0A0E9R0Y9_ANGAN</name>